<sequence length="13" mass="1458">MIMTQTAGTTQFK</sequence>
<organism evidence="1 2">
    <name type="scientific">Trifolium medium</name>
    <dbReference type="NCBI Taxonomy" id="97028"/>
    <lineage>
        <taxon>Eukaryota</taxon>
        <taxon>Viridiplantae</taxon>
        <taxon>Streptophyta</taxon>
        <taxon>Embryophyta</taxon>
        <taxon>Tracheophyta</taxon>
        <taxon>Spermatophyta</taxon>
        <taxon>Magnoliopsida</taxon>
        <taxon>eudicotyledons</taxon>
        <taxon>Gunneridae</taxon>
        <taxon>Pentapetalae</taxon>
        <taxon>rosids</taxon>
        <taxon>fabids</taxon>
        <taxon>Fabales</taxon>
        <taxon>Fabaceae</taxon>
        <taxon>Papilionoideae</taxon>
        <taxon>50 kb inversion clade</taxon>
        <taxon>NPAAA clade</taxon>
        <taxon>Hologalegina</taxon>
        <taxon>IRL clade</taxon>
        <taxon>Trifolieae</taxon>
        <taxon>Trifolium</taxon>
    </lineage>
</organism>
<name>A0A392VT40_9FABA</name>
<evidence type="ECO:0000313" key="2">
    <source>
        <dbReference type="Proteomes" id="UP000265520"/>
    </source>
</evidence>
<keyword evidence="2" id="KW-1185">Reference proteome</keyword>
<dbReference type="EMBL" id="LXQA011249960">
    <property type="protein sequence ID" value="MCI90632.1"/>
    <property type="molecule type" value="Genomic_DNA"/>
</dbReference>
<reference evidence="1 2" key="1">
    <citation type="journal article" date="2018" name="Front. Plant Sci.">
        <title>Red Clover (Trifolium pratense) and Zigzag Clover (T. medium) - A Picture of Genomic Similarities and Differences.</title>
        <authorList>
            <person name="Dluhosova J."/>
            <person name="Istvanek J."/>
            <person name="Nedelnik J."/>
            <person name="Repkova J."/>
        </authorList>
    </citation>
    <scope>NUCLEOTIDE SEQUENCE [LARGE SCALE GENOMIC DNA]</scope>
    <source>
        <strain evidence="2">cv. 10/8</strain>
        <tissue evidence="1">Leaf</tissue>
    </source>
</reference>
<proteinExistence type="predicted"/>
<dbReference type="Proteomes" id="UP000265520">
    <property type="component" value="Unassembled WGS sequence"/>
</dbReference>
<comment type="caution">
    <text evidence="1">The sequence shown here is derived from an EMBL/GenBank/DDBJ whole genome shotgun (WGS) entry which is preliminary data.</text>
</comment>
<evidence type="ECO:0000313" key="1">
    <source>
        <dbReference type="EMBL" id="MCI90632.1"/>
    </source>
</evidence>
<accession>A0A392VT40</accession>
<feature type="non-terminal residue" evidence="1">
    <location>
        <position position="13"/>
    </location>
</feature>
<protein>
    <submittedName>
        <fullName evidence="1">Uncharacterized protein</fullName>
    </submittedName>
</protein>